<dbReference type="EMBL" id="JBBKAR010000052">
    <property type="protein sequence ID" value="MEJ8306253.1"/>
    <property type="molecule type" value="Genomic_DNA"/>
</dbReference>
<evidence type="ECO:0000313" key="1">
    <source>
        <dbReference type="EMBL" id="MEJ8306253.1"/>
    </source>
</evidence>
<keyword evidence="1" id="KW-0255">Endonuclease</keyword>
<comment type="caution">
    <text evidence="1">The sequence shown here is derived from an EMBL/GenBank/DDBJ whole genome shotgun (WGS) entry which is preliminary data.</text>
</comment>
<dbReference type="Proteomes" id="UP001380953">
    <property type="component" value="Unassembled WGS sequence"/>
</dbReference>
<protein>
    <submittedName>
        <fullName evidence="1">HNH endonuclease</fullName>
    </submittedName>
</protein>
<evidence type="ECO:0000313" key="2">
    <source>
        <dbReference type="Proteomes" id="UP001380953"/>
    </source>
</evidence>
<accession>A0ACC6PH66</accession>
<organism evidence="1 2">
    <name type="scientific">Saccharibacillus sacchari</name>
    <dbReference type="NCBI Taxonomy" id="456493"/>
    <lineage>
        <taxon>Bacteria</taxon>
        <taxon>Bacillati</taxon>
        <taxon>Bacillota</taxon>
        <taxon>Bacilli</taxon>
        <taxon>Bacillales</taxon>
        <taxon>Paenibacillaceae</taxon>
        <taxon>Saccharibacillus</taxon>
    </lineage>
</organism>
<reference evidence="1" key="1">
    <citation type="submission" date="2024-03" db="EMBL/GenBank/DDBJ databases">
        <title>Whole genome sequecning of epiphytes from Marcgravia umbellata leaves.</title>
        <authorList>
            <person name="Kumar G."/>
            <person name="Savka M.A."/>
        </authorList>
    </citation>
    <scope>NUCLEOTIDE SEQUENCE</scope>
    <source>
        <strain evidence="1">RIT_BL5</strain>
    </source>
</reference>
<name>A0ACC6PH66_9BACL</name>
<proteinExistence type="predicted"/>
<gene>
    <name evidence="1" type="ORF">WKI47_20305</name>
</gene>
<keyword evidence="1" id="KW-0378">Hydrolase</keyword>
<sequence>MRRKRKSNNSSTPISEPIVASSNASNENGQPKFDEQTANTRIVDSSIEPKDRSAQEGSQSPQSGRKRRRRRKKSAVPTSEARAMDQQADSDEAVCVSTEPADGHLASEAKPTANQRKRKRRRRKKSSASTADAASAAETNDKQTAATQRSGGSPPVSKPESQTQDSVVKPRVIWPDPKPPNRPVTAENRLAYTPELITEPTPLAPTAISQQNKEALSTGIEEDSSRTSSEDVTVKVCLYCGETRPLSDFLRRTGKKSGHESRRGACRDCRKRRRAARLTDDEATSDPLPLPLAAGPAQSLDLEEDALEATPKRRFRRPPPEPPEDALLEPTREAELRTTKQGTVRMRGRTDKGRRWQQETDLEMARCLVREHAAVVVNRFTIRRLYTNRSFRRYILERDRYTCHFCGEYGDTIDHLLPRAKGGHTTPLNCVCACMLCNQNKADRDLDEFMEDAEPLDDLPADRGFERRSVEQ</sequence>
<keyword evidence="1" id="KW-0540">Nuclease</keyword>
<keyword evidence="2" id="KW-1185">Reference proteome</keyword>